<accession>A0A380T1J2</accession>
<protein>
    <recommendedName>
        <fullName evidence="3">TIGR02646 family protein</fullName>
    </recommendedName>
</protein>
<name>A0A380T1J2_9PSED</name>
<dbReference type="AlphaFoldDB" id="A0A380T1J2"/>
<keyword evidence="2" id="KW-1185">Reference proteome</keyword>
<dbReference type="InterPro" id="IPR003615">
    <property type="entry name" value="HNH_nuc"/>
</dbReference>
<evidence type="ECO:0000313" key="2">
    <source>
        <dbReference type="Proteomes" id="UP000255177"/>
    </source>
</evidence>
<organism evidence="1 2">
    <name type="scientific">Pseudomonas wadenswilerensis</name>
    <dbReference type="NCBI Taxonomy" id="1785161"/>
    <lineage>
        <taxon>Bacteria</taxon>
        <taxon>Pseudomonadati</taxon>
        <taxon>Pseudomonadota</taxon>
        <taxon>Gammaproteobacteria</taxon>
        <taxon>Pseudomonadales</taxon>
        <taxon>Pseudomonadaceae</taxon>
        <taxon>Pseudomonas</taxon>
    </lineage>
</organism>
<dbReference type="EMBL" id="UIDD01000008">
    <property type="protein sequence ID" value="SUQ63704.1"/>
    <property type="molecule type" value="Genomic_DNA"/>
</dbReference>
<gene>
    <name evidence="1" type="ORF">CCOS864_03157</name>
</gene>
<dbReference type="Proteomes" id="UP000255177">
    <property type="component" value="Unassembled WGS sequence"/>
</dbReference>
<sequence length="285" mass="31979">MIRVQRGAAPSVLDGAQSAGQDETQRAIAHIVNATPGTPPPPFEFSVYKDPEIVEALRVLFHKKCAYCEFNYAAGGPEDIEHFRPKGAVVINGKMSKPGYYWLAADWDNLLPSCIDCNRKRGKTFADDSTGMSGKANLFPVVNEMLRWRDHAAQKNEIELLLNPCVDDPEQHLEFLAKGLVRPRTIQIDANLVPSPKGQVSIEVYGLLRRDLVEQRQLKEKRVKAALERALKAIEMMRQADNPALKQDLKEHARQLLEDARSHLAPNEPFLAVARTIFKNYGLNC</sequence>
<reference evidence="2" key="1">
    <citation type="submission" date="2018-07" db="EMBL/GenBank/DDBJ databases">
        <authorList>
            <person name="Blom J."/>
        </authorList>
    </citation>
    <scope>NUCLEOTIDE SEQUENCE [LARGE SCALE GENOMIC DNA]</scope>
    <source>
        <strain evidence="2">CCOS 864</strain>
    </source>
</reference>
<dbReference type="Gene3D" id="1.10.30.50">
    <property type="match status" value="1"/>
</dbReference>
<evidence type="ECO:0000313" key="1">
    <source>
        <dbReference type="EMBL" id="SUQ63704.1"/>
    </source>
</evidence>
<proteinExistence type="predicted"/>
<evidence type="ECO:0008006" key="3">
    <source>
        <dbReference type="Google" id="ProtNLM"/>
    </source>
</evidence>
<dbReference type="CDD" id="cd00085">
    <property type="entry name" value="HNHc"/>
    <property type="match status" value="1"/>
</dbReference>